<keyword evidence="1" id="KW-1133">Transmembrane helix</keyword>
<evidence type="ECO:0000313" key="3">
    <source>
        <dbReference type="Proteomes" id="UP001589867"/>
    </source>
</evidence>
<keyword evidence="1" id="KW-0472">Membrane</keyword>
<organism evidence="2 3">
    <name type="scientific">Phytohabitans kaempferiae</name>
    <dbReference type="NCBI Taxonomy" id="1620943"/>
    <lineage>
        <taxon>Bacteria</taxon>
        <taxon>Bacillati</taxon>
        <taxon>Actinomycetota</taxon>
        <taxon>Actinomycetes</taxon>
        <taxon>Micromonosporales</taxon>
        <taxon>Micromonosporaceae</taxon>
    </lineage>
</organism>
<accession>A0ABV6M5A2</accession>
<comment type="caution">
    <text evidence="2">The sequence shown here is derived from an EMBL/GenBank/DDBJ whole genome shotgun (WGS) entry which is preliminary data.</text>
</comment>
<dbReference type="EMBL" id="JBHLUH010000039">
    <property type="protein sequence ID" value="MFC0529719.1"/>
    <property type="molecule type" value="Genomic_DNA"/>
</dbReference>
<keyword evidence="1" id="KW-0812">Transmembrane</keyword>
<sequence length="172" mass="18007">MRLLLACLVAIVSVGLVAFGGVSALVGLLDQRAADRVYVVQFKRPGDDCGGARQMHLDVTTGKPLSCRPGYAGAIGGYARNDLPGFADADNEDVLALAETLGADGLSTAEQREIQDRVDQIVTTVPDAERPDREPGLWGARQAWLGGGLVAAGVVGLVALLLLAIRTVKRES</sequence>
<protein>
    <recommendedName>
        <fullName evidence="4">Secreted protein</fullName>
    </recommendedName>
</protein>
<dbReference type="Proteomes" id="UP001589867">
    <property type="component" value="Unassembled WGS sequence"/>
</dbReference>
<dbReference type="RefSeq" id="WP_377252766.1">
    <property type="nucleotide sequence ID" value="NZ_JBHLUH010000039.1"/>
</dbReference>
<evidence type="ECO:0000256" key="1">
    <source>
        <dbReference type="SAM" id="Phobius"/>
    </source>
</evidence>
<evidence type="ECO:0000313" key="2">
    <source>
        <dbReference type="EMBL" id="MFC0529719.1"/>
    </source>
</evidence>
<gene>
    <name evidence="2" type="ORF">ACFFIA_18845</name>
</gene>
<feature type="transmembrane region" description="Helical" evidence="1">
    <location>
        <begin position="143"/>
        <end position="165"/>
    </location>
</feature>
<name>A0ABV6M5A2_9ACTN</name>
<keyword evidence="3" id="KW-1185">Reference proteome</keyword>
<proteinExistence type="predicted"/>
<evidence type="ECO:0008006" key="4">
    <source>
        <dbReference type="Google" id="ProtNLM"/>
    </source>
</evidence>
<reference evidence="2 3" key="1">
    <citation type="submission" date="2024-09" db="EMBL/GenBank/DDBJ databases">
        <authorList>
            <person name="Sun Q."/>
            <person name="Mori K."/>
        </authorList>
    </citation>
    <scope>NUCLEOTIDE SEQUENCE [LARGE SCALE GENOMIC DNA]</scope>
    <source>
        <strain evidence="2 3">TBRC 3947</strain>
    </source>
</reference>